<accession>A0A1Z5HND9</accession>
<evidence type="ECO:0000313" key="2">
    <source>
        <dbReference type="EMBL" id="GAW91039.1"/>
    </source>
</evidence>
<dbReference type="AlphaFoldDB" id="A0A1Z5HND9"/>
<comment type="caution">
    <text evidence="2">The sequence shown here is derived from an EMBL/GenBank/DDBJ whole genome shotgun (WGS) entry which is preliminary data.</text>
</comment>
<proteinExistence type="predicted"/>
<gene>
    <name evidence="2" type="ORF">KKC1_02010</name>
</gene>
<dbReference type="InterPro" id="IPR036271">
    <property type="entry name" value="Tet_transcr_reg_TetR-rel_C_sf"/>
</dbReference>
<dbReference type="Proteomes" id="UP000197032">
    <property type="component" value="Unassembled WGS sequence"/>
</dbReference>
<evidence type="ECO:0000256" key="1">
    <source>
        <dbReference type="SAM" id="Phobius"/>
    </source>
</evidence>
<sequence>MQNPRQAALAFVGMVNYFAAHYILNPEEPFSPDKNARFVVELFLKGILSVDGI</sequence>
<evidence type="ECO:0000313" key="3">
    <source>
        <dbReference type="Proteomes" id="UP000197032"/>
    </source>
</evidence>
<dbReference type="SUPFAM" id="SSF48498">
    <property type="entry name" value="Tetracyclin repressor-like, C-terminal domain"/>
    <property type="match status" value="1"/>
</dbReference>
<name>A0A1Z5HND9_9FIRM</name>
<keyword evidence="3" id="KW-1185">Reference proteome</keyword>
<feature type="transmembrane region" description="Helical" evidence="1">
    <location>
        <begin position="7"/>
        <end position="24"/>
    </location>
</feature>
<dbReference type="Gene3D" id="1.10.357.10">
    <property type="entry name" value="Tetracycline Repressor, domain 2"/>
    <property type="match status" value="1"/>
</dbReference>
<protein>
    <submittedName>
        <fullName evidence="2">Uncharacterized protein</fullName>
    </submittedName>
</protein>
<organism evidence="2 3">
    <name type="scientific">Calderihabitans maritimus</name>
    <dbReference type="NCBI Taxonomy" id="1246530"/>
    <lineage>
        <taxon>Bacteria</taxon>
        <taxon>Bacillati</taxon>
        <taxon>Bacillota</taxon>
        <taxon>Clostridia</taxon>
        <taxon>Neomoorellales</taxon>
        <taxon>Calderihabitantaceae</taxon>
        <taxon>Calderihabitans</taxon>
    </lineage>
</organism>
<dbReference type="EMBL" id="BDGJ01000003">
    <property type="protein sequence ID" value="GAW91039.1"/>
    <property type="molecule type" value="Genomic_DNA"/>
</dbReference>
<reference evidence="3" key="1">
    <citation type="journal article" date="2017" name="Appl. Environ. Microbiol.">
        <title>Genomic analysis of Calderihabitans maritimus KKC1, a thermophilic hydrogenogenic carboxydotrophic bacterium isolated from marine sediment.</title>
        <authorList>
            <person name="Omae K."/>
            <person name="Yoneda Y."/>
            <person name="Fukuyama Y."/>
            <person name="Yoshida T."/>
            <person name="Sako Y."/>
        </authorList>
    </citation>
    <scope>NUCLEOTIDE SEQUENCE [LARGE SCALE GENOMIC DNA]</scope>
    <source>
        <strain evidence="3">KKC1</strain>
    </source>
</reference>
<keyword evidence="1" id="KW-1133">Transmembrane helix</keyword>
<keyword evidence="1" id="KW-0472">Membrane</keyword>
<dbReference type="RefSeq" id="WP_153802833.1">
    <property type="nucleotide sequence ID" value="NZ_BDGJ01000003.1"/>
</dbReference>
<keyword evidence="1" id="KW-0812">Transmembrane</keyword>